<accession>C1E2H4</accession>
<dbReference type="AlphaFoldDB" id="C1E2H4"/>
<feature type="region of interest" description="Disordered" evidence="1">
    <location>
        <begin position="247"/>
        <end position="284"/>
    </location>
</feature>
<keyword evidence="3" id="KW-1185">Reference proteome</keyword>
<dbReference type="KEGG" id="mis:MICPUN_57241"/>
<dbReference type="InParanoid" id="C1E2H4"/>
<evidence type="ECO:0000313" key="2">
    <source>
        <dbReference type="EMBL" id="ACO62342.1"/>
    </source>
</evidence>
<proteinExistence type="predicted"/>
<protein>
    <submittedName>
        <fullName evidence="2">Uncharacterized protein</fullName>
    </submittedName>
</protein>
<dbReference type="Proteomes" id="UP000002009">
    <property type="component" value="Chromosome 3"/>
</dbReference>
<organism evidence="2 3">
    <name type="scientific">Micromonas commoda (strain RCC299 / NOUM17 / CCMP2709)</name>
    <name type="common">Picoplanktonic green alga</name>
    <dbReference type="NCBI Taxonomy" id="296587"/>
    <lineage>
        <taxon>Eukaryota</taxon>
        <taxon>Viridiplantae</taxon>
        <taxon>Chlorophyta</taxon>
        <taxon>Mamiellophyceae</taxon>
        <taxon>Mamiellales</taxon>
        <taxon>Mamiellaceae</taxon>
        <taxon>Micromonas</taxon>
    </lineage>
</organism>
<dbReference type="EMBL" id="CP001324">
    <property type="protein sequence ID" value="ACO62342.1"/>
    <property type="molecule type" value="Genomic_DNA"/>
</dbReference>
<dbReference type="RefSeq" id="XP_002501084.1">
    <property type="nucleotide sequence ID" value="XM_002501038.1"/>
</dbReference>
<gene>
    <name evidence="2" type="ORF">MICPUN_57241</name>
</gene>
<reference evidence="2 3" key="1">
    <citation type="journal article" date="2009" name="Science">
        <title>Green evolution and dynamic adaptations revealed by genomes of the marine picoeukaryotes Micromonas.</title>
        <authorList>
            <person name="Worden A.Z."/>
            <person name="Lee J.H."/>
            <person name="Mock T."/>
            <person name="Rouze P."/>
            <person name="Simmons M.P."/>
            <person name="Aerts A.L."/>
            <person name="Allen A.E."/>
            <person name="Cuvelier M.L."/>
            <person name="Derelle E."/>
            <person name="Everett M.V."/>
            <person name="Foulon E."/>
            <person name="Grimwood J."/>
            <person name="Gundlach H."/>
            <person name="Henrissat B."/>
            <person name="Napoli C."/>
            <person name="McDonald S.M."/>
            <person name="Parker M.S."/>
            <person name="Rombauts S."/>
            <person name="Salamov A."/>
            <person name="Von Dassow P."/>
            <person name="Badger J.H."/>
            <person name="Coutinho P.M."/>
            <person name="Demir E."/>
            <person name="Dubchak I."/>
            <person name="Gentemann C."/>
            <person name="Eikrem W."/>
            <person name="Gready J.E."/>
            <person name="John U."/>
            <person name="Lanier W."/>
            <person name="Lindquist E.A."/>
            <person name="Lucas S."/>
            <person name="Mayer K.F."/>
            <person name="Moreau H."/>
            <person name="Not F."/>
            <person name="Otillar R."/>
            <person name="Panaud O."/>
            <person name="Pangilinan J."/>
            <person name="Paulsen I."/>
            <person name="Piegu B."/>
            <person name="Poliakov A."/>
            <person name="Robbens S."/>
            <person name="Schmutz J."/>
            <person name="Toulza E."/>
            <person name="Wyss T."/>
            <person name="Zelensky A."/>
            <person name="Zhou K."/>
            <person name="Armbrust E.V."/>
            <person name="Bhattacharya D."/>
            <person name="Goodenough U.W."/>
            <person name="Van de Peer Y."/>
            <person name="Grigoriev I.V."/>
        </authorList>
    </citation>
    <scope>NUCLEOTIDE SEQUENCE [LARGE SCALE GENOMIC DNA]</scope>
    <source>
        <strain evidence="3">RCC299 / NOUM17</strain>
    </source>
</reference>
<name>C1E2H4_MICCC</name>
<evidence type="ECO:0000256" key="1">
    <source>
        <dbReference type="SAM" id="MobiDB-lite"/>
    </source>
</evidence>
<dbReference type="GeneID" id="8242273"/>
<sequence length="284" mass="32009">MLQQNEATWLNLMRLVMISGAENRKPNLNQWHPYRWEVVDLSRWHISQSIVCVFSSHTILPRTAKAISTPRASHIVCKIDRVIRVAARGHQCPCVVSISTRISPRCPDSFVATLPRSWIAARLWSALSKDWLKAFPGIILSLDRKPDRGAGPDRGSVPIGQLQCVFTLSPAFFLFWVPRDDTRMMRPSDWKSRMIRVISTSFALTGFSHGAAHFSHAFSAGPFPLNPLFHLTVGELGMKGWRDERAGYKSPPSMLHGKGVYNGRQSSRRLLDARTERSSPKSPL</sequence>
<feature type="compositionally biased region" description="Basic and acidic residues" evidence="1">
    <location>
        <begin position="269"/>
        <end position="284"/>
    </location>
</feature>
<evidence type="ECO:0000313" key="3">
    <source>
        <dbReference type="Proteomes" id="UP000002009"/>
    </source>
</evidence>